<feature type="compositionally biased region" description="Basic and acidic residues" evidence="1">
    <location>
        <begin position="58"/>
        <end position="79"/>
    </location>
</feature>
<feature type="compositionally biased region" description="Basic residues" evidence="1">
    <location>
        <begin position="111"/>
        <end position="128"/>
    </location>
</feature>
<proteinExistence type="predicted"/>
<dbReference type="EMBL" id="CADCTI010000006">
    <property type="protein sequence ID" value="CAA9210122.1"/>
    <property type="molecule type" value="Genomic_DNA"/>
</dbReference>
<name>A0A6J4H147_9ACTN</name>
<dbReference type="AlphaFoldDB" id="A0A6J4H147"/>
<feature type="compositionally biased region" description="Low complexity" evidence="1">
    <location>
        <begin position="87"/>
        <end position="98"/>
    </location>
</feature>
<sequence>MAISVRFAQPSFARMRPTWLSTVRSESTSRSAICRFVRAAATPDDELGRRPFRAVRPRPLDGRRDPDRAGNRSARDRDRARRRAPRRVAAGARDGVPRSAGGRHPGTAVPHRLHGPDRHRRLAERRRP</sequence>
<accession>A0A6J4H147</accession>
<reference evidence="2" key="1">
    <citation type="submission" date="2020-02" db="EMBL/GenBank/DDBJ databases">
        <authorList>
            <person name="Meier V. D."/>
        </authorList>
    </citation>
    <scope>NUCLEOTIDE SEQUENCE</scope>
    <source>
        <strain evidence="2">AVDCRST_MAG57</strain>
    </source>
</reference>
<feature type="region of interest" description="Disordered" evidence="1">
    <location>
        <begin position="44"/>
        <end position="128"/>
    </location>
</feature>
<evidence type="ECO:0000256" key="1">
    <source>
        <dbReference type="SAM" id="MobiDB-lite"/>
    </source>
</evidence>
<organism evidence="2">
    <name type="scientific">uncultured Blastococcus sp</name>
    <dbReference type="NCBI Taxonomy" id="217144"/>
    <lineage>
        <taxon>Bacteria</taxon>
        <taxon>Bacillati</taxon>
        <taxon>Actinomycetota</taxon>
        <taxon>Actinomycetes</taxon>
        <taxon>Geodermatophilales</taxon>
        <taxon>Geodermatophilaceae</taxon>
        <taxon>Blastococcus</taxon>
        <taxon>environmental samples</taxon>
    </lineage>
</organism>
<gene>
    <name evidence="2" type="ORF">AVDCRST_MAG57-52</name>
</gene>
<protein>
    <submittedName>
        <fullName evidence="2">Uncharacterized protein</fullName>
    </submittedName>
</protein>
<evidence type="ECO:0000313" key="2">
    <source>
        <dbReference type="EMBL" id="CAA9210122.1"/>
    </source>
</evidence>